<reference evidence="1 2" key="1">
    <citation type="submission" date="2015-08" db="EMBL/GenBank/DDBJ databases">
        <title>Genome sequencing of Penicillium nordicum.</title>
        <authorList>
            <person name="Nguyen H.D."/>
            <person name="Seifert K.A."/>
        </authorList>
    </citation>
    <scope>NUCLEOTIDE SEQUENCE [LARGE SCALE GENOMIC DNA]</scope>
    <source>
        <strain evidence="1 2">DAOMC 185683</strain>
    </source>
</reference>
<dbReference type="Proteomes" id="UP000037696">
    <property type="component" value="Unassembled WGS sequence"/>
</dbReference>
<sequence length="78" mass="8776">MHVLQFQRPRGESVLQAARRCAGASYIRNYLKLIPGDEQPGGRPFTATMSCSSDGIIKMSPPRLVQHATADNHRKRWL</sequence>
<comment type="caution">
    <text evidence="1">The sequence shown here is derived from an EMBL/GenBank/DDBJ whole genome shotgun (WGS) entry which is preliminary data.</text>
</comment>
<dbReference type="AlphaFoldDB" id="A0A0M9WH29"/>
<evidence type="ECO:0000313" key="2">
    <source>
        <dbReference type="Proteomes" id="UP000037696"/>
    </source>
</evidence>
<protein>
    <submittedName>
        <fullName evidence="1">Uncharacterized protein</fullName>
    </submittedName>
</protein>
<keyword evidence="2" id="KW-1185">Reference proteome</keyword>
<name>A0A0M9WH29_9EURO</name>
<dbReference type="EMBL" id="LHQQ01000061">
    <property type="protein sequence ID" value="KOS44443.1"/>
    <property type="molecule type" value="Genomic_DNA"/>
</dbReference>
<organism evidence="1 2">
    <name type="scientific">Penicillium nordicum</name>
    <dbReference type="NCBI Taxonomy" id="229535"/>
    <lineage>
        <taxon>Eukaryota</taxon>
        <taxon>Fungi</taxon>
        <taxon>Dikarya</taxon>
        <taxon>Ascomycota</taxon>
        <taxon>Pezizomycotina</taxon>
        <taxon>Eurotiomycetes</taxon>
        <taxon>Eurotiomycetidae</taxon>
        <taxon>Eurotiales</taxon>
        <taxon>Aspergillaceae</taxon>
        <taxon>Penicillium</taxon>
    </lineage>
</organism>
<accession>A0A0M9WH29</accession>
<gene>
    <name evidence="1" type="ORF">ACN38_g4635</name>
</gene>
<proteinExistence type="predicted"/>
<evidence type="ECO:0000313" key="1">
    <source>
        <dbReference type="EMBL" id="KOS44443.1"/>
    </source>
</evidence>